<dbReference type="Pfam" id="PF02146">
    <property type="entry name" value="SIR2"/>
    <property type="match status" value="1"/>
</dbReference>
<feature type="active site" description="Proton acceptor" evidence="7">
    <location>
        <position position="321"/>
    </location>
</feature>
<feature type="compositionally biased region" description="Basic and acidic residues" evidence="8">
    <location>
        <begin position="550"/>
        <end position="564"/>
    </location>
</feature>
<evidence type="ECO:0000256" key="7">
    <source>
        <dbReference type="PROSITE-ProRule" id="PRU00236"/>
    </source>
</evidence>
<dbReference type="GO" id="GO:0099115">
    <property type="term" value="C:chromosome, subtelomeric region"/>
    <property type="evidence" value="ECO:0007669"/>
    <property type="project" value="EnsemblFungi"/>
</dbReference>
<evidence type="ECO:0000313" key="11">
    <source>
        <dbReference type="Proteomes" id="UP000053317"/>
    </source>
</evidence>
<comment type="similarity">
    <text evidence="2">Belongs to the sirtuin family. Class I subfamily.</text>
</comment>
<dbReference type="GO" id="GO:1902794">
    <property type="term" value="P:siRNA-independent facultative heterochromatin formation"/>
    <property type="evidence" value="ECO:0007669"/>
    <property type="project" value="EnsemblFungi"/>
</dbReference>
<dbReference type="GO" id="GO:0046969">
    <property type="term" value="F:histone H3K9 deacetylase activity, NAD-dependent"/>
    <property type="evidence" value="ECO:0007669"/>
    <property type="project" value="EnsemblFungi"/>
</dbReference>
<accession>A0A0G2F4D6</accession>
<dbReference type="GO" id="GO:0046872">
    <property type="term" value="F:metal ion binding"/>
    <property type="evidence" value="ECO:0007669"/>
    <property type="project" value="UniProtKB-KW"/>
</dbReference>
<dbReference type="AlphaFoldDB" id="A0A0G2F4D6"/>
<dbReference type="GO" id="GO:0030466">
    <property type="term" value="P:silent mating-type cassette heterochromatin formation"/>
    <property type="evidence" value="ECO:0007669"/>
    <property type="project" value="EnsemblFungi"/>
</dbReference>
<reference evidence="10 11" key="2">
    <citation type="submission" date="2015-05" db="EMBL/GenBank/DDBJ databases">
        <authorList>
            <person name="Morales-Cruz A."/>
            <person name="Amrine K.C."/>
            <person name="Cantu D."/>
        </authorList>
    </citation>
    <scope>NUCLEOTIDE SEQUENCE [LARGE SCALE GENOMIC DNA]</scope>
    <source>
        <strain evidence="10">UCRPC4</strain>
    </source>
</reference>
<evidence type="ECO:0000256" key="4">
    <source>
        <dbReference type="ARBA" id="ARBA00022723"/>
    </source>
</evidence>
<feature type="compositionally biased region" description="Acidic residues" evidence="8">
    <location>
        <begin position="397"/>
        <end position="407"/>
    </location>
</feature>
<proteinExistence type="inferred from homology"/>
<dbReference type="InterPro" id="IPR026591">
    <property type="entry name" value="Sirtuin_cat_small_dom_sf"/>
</dbReference>
<dbReference type="GO" id="GO:0031508">
    <property type="term" value="P:pericentric heterochromatin formation"/>
    <property type="evidence" value="ECO:0007669"/>
    <property type="project" value="EnsemblFungi"/>
</dbReference>
<organism evidence="10 11">
    <name type="scientific">Phaeomoniella chlamydospora</name>
    <name type="common">Phaeoacremonium chlamydosporum</name>
    <dbReference type="NCBI Taxonomy" id="158046"/>
    <lineage>
        <taxon>Eukaryota</taxon>
        <taxon>Fungi</taxon>
        <taxon>Dikarya</taxon>
        <taxon>Ascomycota</taxon>
        <taxon>Pezizomycotina</taxon>
        <taxon>Eurotiomycetes</taxon>
        <taxon>Chaetothyriomycetidae</taxon>
        <taxon>Phaeomoniellales</taxon>
        <taxon>Phaeomoniellaceae</taxon>
        <taxon>Phaeomoniella</taxon>
    </lineage>
</organism>
<evidence type="ECO:0000259" key="9">
    <source>
        <dbReference type="PROSITE" id="PS50305"/>
    </source>
</evidence>
<feature type="binding site" evidence="7">
    <location>
        <position position="353"/>
    </location>
    <ligand>
        <name>Zn(2+)</name>
        <dbReference type="ChEBI" id="CHEBI:29105"/>
    </ligand>
</feature>
<keyword evidence="6" id="KW-0520">NAD</keyword>
<dbReference type="GO" id="GO:0031509">
    <property type="term" value="P:subtelomeric heterochromatin formation"/>
    <property type="evidence" value="ECO:0007669"/>
    <property type="project" value="EnsemblFungi"/>
</dbReference>
<feature type="binding site" evidence="7">
    <location>
        <position position="329"/>
    </location>
    <ligand>
        <name>Zn(2+)</name>
        <dbReference type="ChEBI" id="CHEBI:29105"/>
    </ligand>
</feature>
<evidence type="ECO:0000256" key="8">
    <source>
        <dbReference type="SAM" id="MobiDB-lite"/>
    </source>
</evidence>
<dbReference type="PANTHER" id="PTHR11085">
    <property type="entry name" value="NAD-DEPENDENT PROTEIN DEACYLASE SIRTUIN-5, MITOCHONDRIAL-RELATED"/>
    <property type="match status" value="1"/>
</dbReference>
<dbReference type="Gene3D" id="3.40.50.1220">
    <property type="entry name" value="TPP-binding domain"/>
    <property type="match status" value="1"/>
</dbReference>
<evidence type="ECO:0000256" key="1">
    <source>
        <dbReference type="ARBA" id="ARBA00001947"/>
    </source>
</evidence>
<evidence type="ECO:0000256" key="3">
    <source>
        <dbReference type="ARBA" id="ARBA00022679"/>
    </source>
</evidence>
<feature type="binding site" evidence="7">
    <location>
        <position position="332"/>
    </location>
    <ligand>
        <name>Zn(2+)</name>
        <dbReference type="ChEBI" id="CHEBI:29105"/>
    </ligand>
</feature>
<gene>
    <name evidence="10" type="ORF">UCRPC4_g00153</name>
</gene>
<dbReference type="OrthoDB" id="420264at2759"/>
<dbReference type="GO" id="GO:0046970">
    <property type="term" value="F:histone H4K16 deacetylase activity, NAD-dependent"/>
    <property type="evidence" value="ECO:0007669"/>
    <property type="project" value="EnsemblFungi"/>
</dbReference>
<dbReference type="InterPro" id="IPR029035">
    <property type="entry name" value="DHS-like_NAD/FAD-binding_dom"/>
</dbReference>
<comment type="caution">
    <text evidence="10">The sequence shown here is derived from an EMBL/GenBank/DDBJ whole genome shotgun (WGS) entry which is preliminary data.</text>
</comment>
<keyword evidence="3" id="KW-0808">Transferase</keyword>
<dbReference type="Proteomes" id="UP000053317">
    <property type="component" value="Unassembled WGS sequence"/>
</dbReference>
<feature type="region of interest" description="Disordered" evidence="8">
    <location>
        <begin position="530"/>
        <end position="564"/>
    </location>
</feature>
<feature type="compositionally biased region" description="Basic and acidic residues" evidence="8">
    <location>
        <begin position="48"/>
        <end position="57"/>
    </location>
</feature>
<dbReference type="GO" id="GO:0005721">
    <property type="term" value="C:pericentric heterochromatin"/>
    <property type="evidence" value="ECO:0007669"/>
    <property type="project" value="EnsemblFungi"/>
</dbReference>
<dbReference type="GO" id="GO:0031934">
    <property type="term" value="C:mating-type region heterochromatin"/>
    <property type="evidence" value="ECO:0007669"/>
    <property type="project" value="EnsemblFungi"/>
</dbReference>
<protein>
    <submittedName>
        <fullName evidence="10">Putative histone deacetylase</fullName>
    </submittedName>
</protein>
<dbReference type="InterPro" id="IPR050134">
    <property type="entry name" value="NAD-dep_sirtuin_deacylases"/>
</dbReference>
<dbReference type="EMBL" id="LCWF01000005">
    <property type="protein sequence ID" value="KKY29121.1"/>
    <property type="molecule type" value="Genomic_DNA"/>
</dbReference>
<evidence type="ECO:0000313" key="10">
    <source>
        <dbReference type="EMBL" id="KKY29121.1"/>
    </source>
</evidence>
<dbReference type="GO" id="GO:0032041">
    <property type="term" value="F:histone H3K14 deacetylase activity, NAD-dependent"/>
    <property type="evidence" value="ECO:0007669"/>
    <property type="project" value="EnsemblFungi"/>
</dbReference>
<dbReference type="GO" id="GO:0033553">
    <property type="term" value="C:rDNA heterochromatin"/>
    <property type="evidence" value="ECO:0007669"/>
    <property type="project" value="EnsemblFungi"/>
</dbReference>
<dbReference type="InterPro" id="IPR003000">
    <property type="entry name" value="Sirtuin"/>
</dbReference>
<evidence type="ECO:0000256" key="2">
    <source>
        <dbReference type="ARBA" id="ARBA00006924"/>
    </source>
</evidence>
<dbReference type="GO" id="GO:0070403">
    <property type="term" value="F:NAD+ binding"/>
    <property type="evidence" value="ECO:0007669"/>
    <property type="project" value="InterPro"/>
</dbReference>
<dbReference type="SUPFAM" id="SSF52467">
    <property type="entry name" value="DHS-like NAD/FAD-binding domain"/>
    <property type="match status" value="1"/>
</dbReference>
<evidence type="ECO:0000256" key="6">
    <source>
        <dbReference type="ARBA" id="ARBA00023027"/>
    </source>
</evidence>
<feature type="region of interest" description="Disordered" evidence="8">
    <location>
        <begin position="38"/>
        <end position="76"/>
    </location>
</feature>
<dbReference type="PROSITE" id="PS50305">
    <property type="entry name" value="SIRTUIN"/>
    <property type="match status" value="1"/>
</dbReference>
<dbReference type="Gene3D" id="3.30.1600.10">
    <property type="entry name" value="SIR2/SIRT2 'Small Domain"/>
    <property type="match status" value="1"/>
</dbReference>
<dbReference type="GO" id="GO:0005634">
    <property type="term" value="C:nucleus"/>
    <property type="evidence" value="ECO:0007669"/>
    <property type="project" value="EnsemblFungi"/>
</dbReference>
<feature type="region of interest" description="Disordered" evidence="8">
    <location>
        <begin position="363"/>
        <end position="413"/>
    </location>
</feature>
<feature type="binding site" evidence="7">
    <location>
        <position position="356"/>
    </location>
    <ligand>
        <name>Zn(2+)</name>
        <dbReference type="ChEBI" id="CHEBI:29105"/>
    </ligand>
</feature>
<reference evidence="10 11" key="1">
    <citation type="submission" date="2015-05" db="EMBL/GenBank/DDBJ databases">
        <title>Distinctive expansion of gene families associated with plant cell wall degradation and secondary metabolism in the genomes of grapevine trunk pathogens.</title>
        <authorList>
            <person name="Lawrence D.P."/>
            <person name="Travadon R."/>
            <person name="Rolshausen P.E."/>
            <person name="Baumgartner K."/>
        </authorList>
    </citation>
    <scope>NUCLEOTIDE SEQUENCE [LARGE SCALE GENOMIC DNA]</scope>
    <source>
        <strain evidence="10">UCRPC4</strain>
    </source>
</reference>
<keyword evidence="11" id="KW-1185">Reference proteome</keyword>
<feature type="domain" description="Deacetylase sirtuin-type" evidence="9">
    <location>
        <begin position="184"/>
        <end position="501"/>
    </location>
</feature>
<keyword evidence="5 7" id="KW-0862">Zinc</keyword>
<comment type="cofactor">
    <cofactor evidence="1">
        <name>Zn(2+)</name>
        <dbReference type="ChEBI" id="CHEBI:29105"/>
    </cofactor>
</comment>
<sequence>MSDPPLKDEPPVLAQPVAEIDTLLGHNHVQPAIAELDNRVIAATSPSETHEGHRTQQNDELADETEPADVADLSEGDIDSGVLEELDVEEFEDDWESEDESMLEVALEGLSDEDLYAHTVPDACTLEEALDFRKQLRHLGKERFIDETIFAGKVSAKKLCTAFGIMPPAVLSEAPDEAFYGLLKLRQYNSVEDAVELIRKSCNIIVVTGAGISTSLGIPDFRSKGTGFYDKLAEQGLTDRISEPSEVFDLNIFRTDPDIFFSVAGDILPPSESSGKPQFTPTHAFIKLLEDKQKLLTNYTQNIDNVESYAGISRDKIIQCHGSFATATCQKCQYQAPGESIFPEIRAKEIAYCPKCKADLAQSEPAASGKRKRSPANGNDTPARPNKRPKASFDGSSSDDESDDEIPEPGVMKPDITFFGEALPDKFHQRIVEDQHKVDLVIVIGTSLKVDPVGSIPAALDPDTPQIYISKSRCKHIDFDIEFNGDCDLVCAELARRLEWDLKHEMVSGIPARIETLEGEIFEHRHLVREGRLRESEESQPQQTKTSGPKAKDPTITDVETKDS</sequence>
<evidence type="ECO:0000256" key="5">
    <source>
        <dbReference type="ARBA" id="ARBA00022833"/>
    </source>
</evidence>
<dbReference type="PANTHER" id="PTHR11085:SF9">
    <property type="entry name" value="NAD-DEPENDENT PROTEIN DEACETYLASE SIRTUIN-1"/>
    <property type="match status" value="1"/>
</dbReference>
<feature type="compositionally biased region" description="Acidic residues" evidence="8">
    <location>
        <begin position="60"/>
        <end position="76"/>
    </location>
</feature>
<keyword evidence="4 7" id="KW-0479">Metal-binding</keyword>
<name>A0A0G2F4D6_PHACM</name>
<dbReference type="InterPro" id="IPR026590">
    <property type="entry name" value="Ssirtuin_cat_dom"/>
</dbReference>
<dbReference type="GO" id="GO:0141222">
    <property type="term" value="F:histone H3K4 deacetylase activity, NAD-dependent"/>
    <property type="evidence" value="ECO:0007669"/>
    <property type="project" value="EnsemblFungi"/>
</dbReference>